<name>A0A1S2PLP0_9ACTN</name>
<sequence>MTGDPSQQQPAGADSRAWDERYAARDLVWGAEPNRWVAQETSDLQPGRALDLAAGEGRNALWLASRGGFKIVASGMRQCLAPDAEQAPSMTEQELEKLFLALA</sequence>
<comment type="caution">
    <text evidence="1">The sequence shown here is derived from an EMBL/GenBank/DDBJ whole genome shotgun (WGS) entry which is preliminary data.</text>
</comment>
<evidence type="ECO:0008006" key="3">
    <source>
        <dbReference type="Google" id="ProtNLM"/>
    </source>
</evidence>
<dbReference type="InterPro" id="IPR029063">
    <property type="entry name" value="SAM-dependent_MTases_sf"/>
</dbReference>
<dbReference type="AlphaFoldDB" id="A0A1S2PLP0"/>
<dbReference type="Gene3D" id="3.40.50.150">
    <property type="entry name" value="Vaccinia Virus protein VP39"/>
    <property type="match status" value="1"/>
</dbReference>
<protein>
    <recommendedName>
        <fullName evidence="3">Methyltransferase</fullName>
    </recommendedName>
</protein>
<keyword evidence="2" id="KW-1185">Reference proteome</keyword>
<accession>A0A1S2PLP0</accession>
<dbReference type="STRING" id="1428652.BIV24_10220"/>
<reference evidence="1 2" key="1">
    <citation type="submission" date="2016-10" db="EMBL/GenBank/DDBJ databases">
        <title>Genome sequence of Streptomyces sp. MUSC 93.</title>
        <authorList>
            <person name="Lee L.-H."/>
            <person name="Ser H.-L."/>
            <person name="Law J.W.-F."/>
        </authorList>
    </citation>
    <scope>NUCLEOTIDE SEQUENCE [LARGE SCALE GENOMIC DNA]</scope>
    <source>
        <strain evidence="1 2">MUSC 93</strain>
    </source>
</reference>
<dbReference type="RefSeq" id="WP_071365915.1">
    <property type="nucleotide sequence ID" value="NZ_MLYP01000027.1"/>
</dbReference>
<proteinExistence type="predicted"/>
<dbReference type="SUPFAM" id="SSF53335">
    <property type="entry name" value="S-adenosyl-L-methionine-dependent methyltransferases"/>
    <property type="match status" value="1"/>
</dbReference>
<dbReference type="Proteomes" id="UP000179935">
    <property type="component" value="Unassembled WGS sequence"/>
</dbReference>
<organism evidence="1 2">
    <name type="scientific">Streptomyces colonosanans</name>
    <dbReference type="NCBI Taxonomy" id="1428652"/>
    <lineage>
        <taxon>Bacteria</taxon>
        <taxon>Bacillati</taxon>
        <taxon>Actinomycetota</taxon>
        <taxon>Actinomycetes</taxon>
        <taxon>Kitasatosporales</taxon>
        <taxon>Streptomycetaceae</taxon>
        <taxon>Streptomyces</taxon>
    </lineage>
</organism>
<gene>
    <name evidence="1" type="ORF">BIV24_10220</name>
</gene>
<dbReference type="EMBL" id="MLYP01000027">
    <property type="protein sequence ID" value="OIJ94532.1"/>
    <property type="molecule type" value="Genomic_DNA"/>
</dbReference>
<evidence type="ECO:0000313" key="1">
    <source>
        <dbReference type="EMBL" id="OIJ94532.1"/>
    </source>
</evidence>
<evidence type="ECO:0000313" key="2">
    <source>
        <dbReference type="Proteomes" id="UP000179935"/>
    </source>
</evidence>